<proteinExistence type="predicted"/>
<dbReference type="EMBL" id="FOXM01000026">
    <property type="protein sequence ID" value="SFQ50176.1"/>
    <property type="molecule type" value="Genomic_DNA"/>
</dbReference>
<organism evidence="1 2">
    <name type="scientific">Geopseudomonas sagittaria</name>
    <dbReference type="NCBI Taxonomy" id="1135990"/>
    <lineage>
        <taxon>Bacteria</taxon>
        <taxon>Pseudomonadati</taxon>
        <taxon>Pseudomonadota</taxon>
        <taxon>Gammaproteobacteria</taxon>
        <taxon>Pseudomonadales</taxon>
        <taxon>Pseudomonadaceae</taxon>
        <taxon>Geopseudomonas</taxon>
    </lineage>
</organism>
<protein>
    <submittedName>
        <fullName evidence="1">Uncharacterized protein</fullName>
    </submittedName>
</protein>
<sequence length="160" mass="17791">MERNYRQQAWLDSAEALDFLHELTGLARSADELLKLCEAERCTAYIDCGFAVGPVPEDLLFVRKIRGAGHCELLEAGEVALSPSASRSEPLLRVSGHVLVRGMVWVWSDDKASASREEGIWRLDLSHLCRTLYFKPAEIEALAVRLQAGPLANREQRASA</sequence>
<dbReference type="AlphaFoldDB" id="A0A1I5Z127"/>
<keyword evidence="2" id="KW-1185">Reference proteome</keyword>
<evidence type="ECO:0000313" key="1">
    <source>
        <dbReference type="EMBL" id="SFQ50176.1"/>
    </source>
</evidence>
<name>A0A1I5Z127_9GAMM</name>
<reference evidence="2" key="1">
    <citation type="submission" date="2016-10" db="EMBL/GenBank/DDBJ databases">
        <authorList>
            <person name="Varghese N."/>
            <person name="Submissions S."/>
        </authorList>
    </citation>
    <scope>NUCLEOTIDE SEQUENCE [LARGE SCALE GENOMIC DNA]</scope>
    <source>
        <strain evidence="2">JCM 18195</strain>
    </source>
</reference>
<evidence type="ECO:0000313" key="2">
    <source>
        <dbReference type="Proteomes" id="UP000243084"/>
    </source>
</evidence>
<accession>A0A1I5Z127</accession>
<gene>
    <name evidence="1" type="ORF">SAMN05216229_12619</name>
</gene>
<dbReference type="OrthoDB" id="6900024at2"/>
<dbReference type="RefSeq" id="WP_092435395.1">
    <property type="nucleotide sequence ID" value="NZ_FOXM01000026.1"/>
</dbReference>
<dbReference type="Proteomes" id="UP000243084">
    <property type="component" value="Unassembled WGS sequence"/>
</dbReference>